<dbReference type="EMBL" id="MU839842">
    <property type="protein sequence ID" value="KAK1751254.1"/>
    <property type="molecule type" value="Genomic_DNA"/>
</dbReference>
<keyword evidence="5" id="KW-1185">Reference proteome</keyword>
<keyword evidence="2" id="KW-0812">Transmembrane</keyword>
<organism evidence="4 5">
    <name type="scientific">Echria macrotheca</name>
    <dbReference type="NCBI Taxonomy" id="438768"/>
    <lineage>
        <taxon>Eukaryota</taxon>
        <taxon>Fungi</taxon>
        <taxon>Dikarya</taxon>
        <taxon>Ascomycota</taxon>
        <taxon>Pezizomycotina</taxon>
        <taxon>Sordariomycetes</taxon>
        <taxon>Sordariomycetidae</taxon>
        <taxon>Sordariales</taxon>
        <taxon>Schizotheciaceae</taxon>
        <taxon>Echria</taxon>
    </lineage>
</organism>
<feature type="domain" description="DUF6594" evidence="3">
    <location>
        <begin position="151"/>
        <end position="320"/>
    </location>
</feature>
<sequence>MWTDEPAERFPTEYVDGGEVVDGDDISLHEYRPDGPSEHTSRPTSRPRPSGSPPRPSRRPSPRNAHIRRGPRRPARASELVQLDFPHRLAAAGNIHLFVRDLDRNRDVKGYSIYLATLQRMVLCDLRRQLAEVVAQLEGGRRASRVLREDAMKLLAEYCNAVRDYDFIAERLAKAREEGEDDPFQISSNHLLDLCLMRDAGLLPVKGKDDLSWDDLYHRVKVDRDRYHDLQNVLPSQSRSRRHDAILANLYLDRLVMGLAGGTALIAPMLIMVLHKDLVTTLVTTTAATMLFAGALALLGTKLKGETVLASVAAYAAVLVVFVGTNGSG</sequence>
<dbReference type="AlphaFoldDB" id="A0AAJ0B3Y6"/>
<name>A0AAJ0B3Y6_9PEZI</name>
<keyword evidence="2" id="KW-0472">Membrane</keyword>
<accession>A0AAJ0B3Y6</accession>
<evidence type="ECO:0000313" key="5">
    <source>
        <dbReference type="Proteomes" id="UP001239445"/>
    </source>
</evidence>
<keyword evidence="2" id="KW-1133">Transmembrane helix</keyword>
<evidence type="ECO:0000256" key="1">
    <source>
        <dbReference type="SAM" id="MobiDB-lite"/>
    </source>
</evidence>
<proteinExistence type="predicted"/>
<evidence type="ECO:0000313" key="4">
    <source>
        <dbReference type="EMBL" id="KAK1751254.1"/>
    </source>
</evidence>
<feature type="transmembrane region" description="Helical" evidence="2">
    <location>
        <begin position="278"/>
        <end position="300"/>
    </location>
</feature>
<feature type="compositionally biased region" description="Basic and acidic residues" evidence="1">
    <location>
        <begin position="1"/>
        <end position="11"/>
    </location>
</feature>
<dbReference type="Proteomes" id="UP001239445">
    <property type="component" value="Unassembled WGS sequence"/>
</dbReference>
<gene>
    <name evidence="4" type="ORF">QBC47DRAFT_391504</name>
</gene>
<feature type="region of interest" description="Disordered" evidence="1">
    <location>
        <begin position="1"/>
        <end position="76"/>
    </location>
</feature>
<feature type="compositionally biased region" description="Basic and acidic residues" evidence="1">
    <location>
        <begin position="26"/>
        <end position="41"/>
    </location>
</feature>
<dbReference type="InterPro" id="IPR046529">
    <property type="entry name" value="DUF6594"/>
</dbReference>
<feature type="transmembrane region" description="Helical" evidence="2">
    <location>
        <begin position="307"/>
        <end position="325"/>
    </location>
</feature>
<evidence type="ECO:0000256" key="2">
    <source>
        <dbReference type="SAM" id="Phobius"/>
    </source>
</evidence>
<feature type="transmembrane region" description="Helical" evidence="2">
    <location>
        <begin position="251"/>
        <end position="272"/>
    </location>
</feature>
<protein>
    <recommendedName>
        <fullName evidence="3">DUF6594 domain-containing protein</fullName>
    </recommendedName>
</protein>
<comment type="caution">
    <text evidence="4">The sequence shown here is derived from an EMBL/GenBank/DDBJ whole genome shotgun (WGS) entry which is preliminary data.</text>
</comment>
<evidence type="ECO:0000259" key="3">
    <source>
        <dbReference type="Pfam" id="PF20237"/>
    </source>
</evidence>
<dbReference type="Pfam" id="PF20237">
    <property type="entry name" value="DUF6594"/>
    <property type="match status" value="1"/>
</dbReference>
<reference evidence="4" key="1">
    <citation type="submission" date="2023-06" db="EMBL/GenBank/DDBJ databases">
        <title>Genome-scale phylogeny and comparative genomics of the fungal order Sordariales.</title>
        <authorList>
            <consortium name="Lawrence Berkeley National Laboratory"/>
            <person name="Hensen N."/>
            <person name="Bonometti L."/>
            <person name="Westerberg I."/>
            <person name="Brannstrom I.O."/>
            <person name="Guillou S."/>
            <person name="Cros-Aarteil S."/>
            <person name="Calhoun S."/>
            <person name="Haridas S."/>
            <person name="Kuo A."/>
            <person name="Mondo S."/>
            <person name="Pangilinan J."/>
            <person name="Riley R."/>
            <person name="Labutti K."/>
            <person name="Andreopoulos B."/>
            <person name="Lipzen A."/>
            <person name="Chen C."/>
            <person name="Yanf M."/>
            <person name="Daum C."/>
            <person name="Ng V."/>
            <person name="Clum A."/>
            <person name="Steindorff A."/>
            <person name="Ohm R."/>
            <person name="Martin F."/>
            <person name="Silar P."/>
            <person name="Natvig D."/>
            <person name="Lalanne C."/>
            <person name="Gautier V."/>
            <person name="Ament-Velasquez S.L."/>
            <person name="Kruys A."/>
            <person name="Hutchinson M.I."/>
            <person name="Powell A.J."/>
            <person name="Barry K."/>
            <person name="Miller A.N."/>
            <person name="Grigoriev I.V."/>
            <person name="Debuchy R."/>
            <person name="Gladieux P."/>
            <person name="Thoren M.H."/>
            <person name="Johannesson H."/>
        </authorList>
    </citation>
    <scope>NUCLEOTIDE SEQUENCE</scope>
    <source>
        <strain evidence="4">PSN4</strain>
    </source>
</reference>
<feature type="compositionally biased region" description="Basic residues" evidence="1">
    <location>
        <begin position="56"/>
        <end position="75"/>
    </location>
</feature>